<feature type="compositionally biased region" description="Gly residues" evidence="15">
    <location>
        <begin position="160"/>
        <end position="179"/>
    </location>
</feature>
<dbReference type="Proteomes" id="UP001596391">
    <property type="component" value="Unassembled WGS sequence"/>
</dbReference>
<accession>A0ABW1ZA73</accession>
<dbReference type="InterPro" id="IPR049712">
    <property type="entry name" value="Poly_export"/>
</dbReference>
<evidence type="ECO:0000256" key="13">
    <source>
        <dbReference type="ARBA" id="ARBA00023237"/>
    </source>
</evidence>
<evidence type="ECO:0000256" key="12">
    <source>
        <dbReference type="ARBA" id="ARBA00023139"/>
    </source>
</evidence>
<evidence type="ECO:0000256" key="2">
    <source>
        <dbReference type="ARBA" id="ARBA00009450"/>
    </source>
</evidence>
<feature type="region of interest" description="Disordered" evidence="15">
    <location>
        <begin position="153"/>
        <end position="182"/>
    </location>
</feature>
<feature type="domain" description="SLBB" evidence="17">
    <location>
        <begin position="232"/>
        <end position="308"/>
    </location>
</feature>
<evidence type="ECO:0000256" key="6">
    <source>
        <dbReference type="ARBA" id="ARBA00022692"/>
    </source>
</evidence>
<dbReference type="InterPro" id="IPR054765">
    <property type="entry name" value="SLBB_dom"/>
</dbReference>
<evidence type="ECO:0000313" key="19">
    <source>
        <dbReference type="Proteomes" id="UP001596391"/>
    </source>
</evidence>
<dbReference type="PANTHER" id="PTHR33619:SF3">
    <property type="entry name" value="POLYSACCHARIDE EXPORT PROTEIN GFCE-RELATED"/>
    <property type="match status" value="1"/>
</dbReference>
<gene>
    <name evidence="18" type="ORF">ACFQBQ_12200</name>
</gene>
<keyword evidence="11" id="KW-0472">Membrane</keyword>
<keyword evidence="6" id="KW-0812">Transmembrane</keyword>
<comment type="similarity">
    <text evidence="2">Belongs to the BexD/CtrA/VexA family.</text>
</comment>
<sequence length="339" mass="35487">MGTVVLGGALYAQQPQPSDPAPATPAPASLSDILQYEAPANQPYRLGRGDVLNVLVEGRPELTGHQTVGPDGSISMPLIGSVQVVDMTRDDAAHAIHDALLKYYTFPIVTVTVDGYNSNRVLLLGSISSPGMQTFDHTPTLLEVLAHGGGVTHSGLNSRSGGGGNGGGGGYGGGSGGGDSDPMPDRAVIYRHNQTAITLEVRKLVASGSPLANIRLQRDDIVFVPAPNDRYVSVLGQVQRPGSQMLDPHTTLARLLSDAGGLMPTAGKNPSIRIISAASGKQREIPFNNLLNPRTSEVKLEAGDVIFVPESGFNSVAYVLEKLSPLISIFSTAALLNQR</sequence>
<evidence type="ECO:0000256" key="8">
    <source>
        <dbReference type="ARBA" id="ARBA00023047"/>
    </source>
</evidence>
<comment type="caution">
    <text evidence="18">The sequence shown here is derived from an EMBL/GenBank/DDBJ whole genome shotgun (WGS) entry which is preliminary data.</text>
</comment>
<dbReference type="PANTHER" id="PTHR33619">
    <property type="entry name" value="POLYSACCHARIDE EXPORT PROTEIN GFCE-RELATED"/>
    <property type="match status" value="1"/>
</dbReference>
<evidence type="ECO:0000256" key="14">
    <source>
        <dbReference type="ARBA" id="ARBA00023288"/>
    </source>
</evidence>
<dbReference type="RefSeq" id="WP_263370469.1">
    <property type="nucleotide sequence ID" value="NZ_JAGSYD010000001.1"/>
</dbReference>
<dbReference type="Pfam" id="PF22461">
    <property type="entry name" value="SLBB_2"/>
    <property type="match status" value="1"/>
</dbReference>
<keyword evidence="7" id="KW-0732">Signal</keyword>
<keyword evidence="4" id="KW-1134">Transmembrane beta strand</keyword>
<evidence type="ECO:0000256" key="15">
    <source>
        <dbReference type="SAM" id="MobiDB-lite"/>
    </source>
</evidence>
<evidence type="ECO:0000256" key="7">
    <source>
        <dbReference type="ARBA" id="ARBA00022729"/>
    </source>
</evidence>
<comment type="subcellular location">
    <subcellularLocation>
        <location evidence="1">Cell outer membrane</location>
        <topology evidence="1">Multi-pass membrane protein</topology>
    </subcellularLocation>
</comment>
<dbReference type="InterPro" id="IPR003715">
    <property type="entry name" value="Poly_export_N"/>
</dbReference>
<keyword evidence="9" id="KW-0406">Ion transport</keyword>
<evidence type="ECO:0000259" key="16">
    <source>
        <dbReference type="Pfam" id="PF02563"/>
    </source>
</evidence>
<keyword evidence="19" id="KW-1185">Reference proteome</keyword>
<evidence type="ECO:0000313" key="18">
    <source>
        <dbReference type="EMBL" id="MFC6646332.1"/>
    </source>
</evidence>
<protein>
    <submittedName>
        <fullName evidence="18">Polysaccharide biosynthesis/export family protein</fullName>
    </submittedName>
</protein>
<keyword evidence="10" id="KW-0626">Porin</keyword>
<evidence type="ECO:0000259" key="17">
    <source>
        <dbReference type="Pfam" id="PF22461"/>
    </source>
</evidence>
<organism evidence="18 19">
    <name type="scientific">Granulicella cerasi</name>
    <dbReference type="NCBI Taxonomy" id="741063"/>
    <lineage>
        <taxon>Bacteria</taxon>
        <taxon>Pseudomonadati</taxon>
        <taxon>Acidobacteriota</taxon>
        <taxon>Terriglobia</taxon>
        <taxon>Terriglobales</taxon>
        <taxon>Acidobacteriaceae</taxon>
        <taxon>Granulicella</taxon>
    </lineage>
</organism>
<evidence type="ECO:0000256" key="11">
    <source>
        <dbReference type="ARBA" id="ARBA00023136"/>
    </source>
</evidence>
<dbReference type="Gene3D" id="3.10.560.10">
    <property type="entry name" value="Outer membrane lipoprotein wza domain like"/>
    <property type="match status" value="2"/>
</dbReference>
<proteinExistence type="inferred from homology"/>
<evidence type="ECO:0000256" key="10">
    <source>
        <dbReference type="ARBA" id="ARBA00023114"/>
    </source>
</evidence>
<dbReference type="Pfam" id="PF02563">
    <property type="entry name" value="Poly_export"/>
    <property type="match status" value="1"/>
</dbReference>
<keyword evidence="12" id="KW-0564">Palmitate</keyword>
<name>A0ABW1ZA73_9BACT</name>
<evidence type="ECO:0000256" key="4">
    <source>
        <dbReference type="ARBA" id="ARBA00022452"/>
    </source>
</evidence>
<keyword evidence="14" id="KW-0449">Lipoprotein</keyword>
<evidence type="ECO:0000256" key="9">
    <source>
        <dbReference type="ARBA" id="ARBA00023065"/>
    </source>
</evidence>
<feature type="domain" description="Polysaccharide export protein N-terminal" evidence="16">
    <location>
        <begin position="39"/>
        <end position="113"/>
    </location>
</feature>
<dbReference type="Gene3D" id="3.30.1950.10">
    <property type="entry name" value="wza like domain"/>
    <property type="match status" value="1"/>
</dbReference>
<keyword evidence="13" id="KW-0998">Cell outer membrane</keyword>
<evidence type="ECO:0000256" key="3">
    <source>
        <dbReference type="ARBA" id="ARBA00022448"/>
    </source>
</evidence>
<evidence type="ECO:0000256" key="1">
    <source>
        <dbReference type="ARBA" id="ARBA00004571"/>
    </source>
</evidence>
<keyword evidence="5" id="KW-0762">Sugar transport</keyword>
<evidence type="ECO:0000256" key="5">
    <source>
        <dbReference type="ARBA" id="ARBA00022597"/>
    </source>
</evidence>
<keyword evidence="8" id="KW-0625">Polysaccharide transport</keyword>
<reference evidence="19" key="1">
    <citation type="journal article" date="2019" name="Int. J. Syst. Evol. Microbiol.">
        <title>The Global Catalogue of Microorganisms (GCM) 10K type strain sequencing project: providing services to taxonomists for standard genome sequencing and annotation.</title>
        <authorList>
            <consortium name="The Broad Institute Genomics Platform"/>
            <consortium name="The Broad Institute Genome Sequencing Center for Infectious Disease"/>
            <person name="Wu L."/>
            <person name="Ma J."/>
        </authorList>
    </citation>
    <scope>NUCLEOTIDE SEQUENCE [LARGE SCALE GENOMIC DNA]</scope>
    <source>
        <strain evidence="19">CGMCC 1.16026</strain>
    </source>
</reference>
<dbReference type="EMBL" id="JBHSWI010000001">
    <property type="protein sequence ID" value="MFC6646332.1"/>
    <property type="molecule type" value="Genomic_DNA"/>
</dbReference>
<keyword evidence="3" id="KW-0813">Transport</keyword>